<dbReference type="SMART" id="SM00924">
    <property type="entry name" value="MgtE_N"/>
    <property type="match status" value="1"/>
</dbReference>
<feature type="transmembrane region" description="Helical" evidence="9">
    <location>
        <begin position="407"/>
        <end position="428"/>
    </location>
</feature>
<comment type="function">
    <text evidence="9">Acts as a magnesium transporter.</text>
</comment>
<dbReference type="Gene3D" id="3.10.580.10">
    <property type="entry name" value="CBS-domain"/>
    <property type="match status" value="1"/>
</dbReference>
<dbReference type="EMBL" id="CP002456">
    <property type="protein sequence ID" value="ADU91244.1"/>
    <property type="molecule type" value="Genomic_DNA"/>
</dbReference>
<organism evidence="12 13">
    <name type="scientific">Taylorella equigenitalis (strain MCE9)</name>
    <dbReference type="NCBI Taxonomy" id="937774"/>
    <lineage>
        <taxon>Bacteria</taxon>
        <taxon>Pseudomonadati</taxon>
        <taxon>Pseudomonadota</taxon>
        <taxon>Betaproteobacteria</taxon>
        <taxon>Burkholderiales</taxon>
        <taxon>Alcaligenaceae</taxon>
        <taxon>Taylorella</taxon>
    </lineage>
</organism>
<keyword evidence="9" id="KW-0479">Metal-binding</keyword>
<protein>
    <recommendedName>
        <fullName evidence="9">Magnesium transporter MgtE</fullName>
    </recommendedName>
</protein>
<feature type="transmembrane region" description="Helical" evidence="9">
    <location>
        <begin position="434"/>
        <end position="459"/>
    </location>
</feature>
<dbReference type="AlphaFoldDB" id="A0A654KFN9"/>
<dbReference type="Pfam" id="PF00571">
    <property type="entry name" value="CBS"/>
    <property type="match status" value="2"/>
</dbReference>
<dbReference type="InterPro" id="IPR046342">
    <property type="entry name" value="CBS_dom_sf"/>
</dbReference>
<dbReference type="InterPro" id="IPR006667">
    <property type="entry name" value="SLC41_membr_dom"/>
</dbReference>
<sequence length="496" mass="55088">MDFSNQNPQDAQALDPSKSKRLDTEEAQLALEHVKLLLRKHYLVENLVHNQESDPDDRKELVENLVKKQHDVELQNFLNPLHPVDIAYILDSLPHSDRLHVWNLVHAMHDGEVLLEVSDRVREDLIASMNDEDLLAATENLDTDELADLAPDLPPSVVAEVQKGLTDKERNQLIAALGYKEGTVGAIMDFEMLRVREDVTLEVVLRYLRQLKSLPDHTDKLFVIDNDEHLLGVLSISDLLLNQPTEIVKNVMRTNVFSLNPEEDDTVATSAFERYDLVSAPVLDNENRLIARVTINDVLDVIQEDTQEMQLASAGLSEEDTFSSIGQAVVNRTPWLLINLCTASVATFIASLFEDTVSEIVILAFLMSIVAGIGGNSGNQTLTLVIRALSMGRIQSKHMFRLIRREALVTLLVGLLGSIIASGFAWAISGSYEIALVMVIAMVLNMLIGACLGVIIPMVRDRFNKDPAMGSSVLLTFFTDALGFFIFLGLASIFLL</sequence>
<feature type="transmembrane region" description="Helical" evidence="9">
    <location>
        <begin position="360"/>
        <end position="386"/>
    </location>
</feature>
<feature type="region of interest" description="Disordered" evidence="10">
    <location>
        <begin position="1"/>
        <end position="21"/>
    </location>
</feature>
<accession>A0A654KFN9</accession>
<keyword evidence="7 9" id="KW-0472">Membrane</keyword>
<comment type="similarity">
    <text evidence="2 9">Belongs to the SLC41A transporter family.</text>
</comment>
<dbReference type="KEGG" id="teq:TEQUI_0297"/>
<evidence type="ECO:0000256" key="3">
    <source>
        <dbReference type="ARBA" id="ARBA00022448"/>
    </source>
</evidence>
<keyword evidence="9" id="KW-1003">Cell membrane</keyword>
<evidence type="ECO:0000256" key="8">
    <source>
        <dbReference type="PROSITE-ProRule" id="PRU00703"/>
    </source>
</evidence>
<dbReference type="NCBIfam" id="TIGR00400">
    <property type="entry name" value="mgtE"/>
    <property type="match status" value="1"/>
</dbReference>
<keyword evidence="8" id="KW-0129">CBS domain</keyword>
<dbReference type="SUPFAM" id="SSF161093">
    <property type="entry name" value="MgtE membrane domain-like"/>
    <property type="match status" value="1"/>
</dbReference>
<evidence type="ECO:0000256" key="7">
    <source>
        <dbReference type="ARBA" id="ARBA00023136"/>
    </source>
</evidence>
<feature type="domain" description="CBS" evidence="11">
    <location>
        <begin position="252"/>
        <end position="308"/>
    </location>
</feature>
<reference evidence="12 13" key="1">
    <citation type="journal article" date="2011" name="J. Bacteriol.">
        <title>Genome sequence of Taylorella equigenitalis MCE9, the causative agent of contagious equine metritis.</title>
        <authorList>
            <person name="Hebert L."/>
            <person name="Moumen B."/>
            <person name="Duquesne F."/>
            <person name="Breuil M.F."/>
            <person name="Laugier C."/>
            <person name="Batto J.M."/>
            <person name="Renault P."/>
            <person name="Petry S."/>
        </authorList>
    </citation>
    <scope>NUCLEOTIDE SEQUENCE [LARGE SCALE GENOMIC DNA]</scope>
    <source>
        <strain evidence="12 13">MCE9</strain>
    </source>
</reference>
<feature type="compositionally biased region" description="Polar residues" evidence="10">
    <location>
        <begin position="1"/>
        <end position="10"/>
    </location>
</feature>
<gene>
    <name evidence="12" type="ordered locus">TEQUI_0297</name>
</gene>
<dbReference type="InterPro" id="IPR038076">
    <property type="entry name" value="MgtE_N_sf"/>
</dbReference>
<keyword evidence="3 9" id="KW-0813">Transport</keyword>
<dbReference type="InterPro" id="IPR006669">
    <property type="entry name" value="MgtE_transporter"/>
</dbReference>
<dbReference type="CDD" id="cd04606">
    <property type="entry name" value="CBS_pair_Mg_transporter"/>
    <property type="match status" value="1"/>
</dbReference>
<dbReference type="Pfam" id="PF03448">
    <property type="entry name" value="MgtE_N"/>
    <property type="match status" value="1"/>
</dbReference>
<comment type="subunit">
    <text evidence="9">Homodimer.</text>
</comment>
<evidence type="ECO:0000256" key="4">
    <source>
        <dbReference type="ARBA" id="ARBA00022692"/>
    </source>
</evidence>
<dbReference type="Gene3D" id="1.10.357.20">
    <property type="entry name" value="SLC41 divalent cation transporters, integral membrane domain"/>
    <property type="match status" value="1"/>
</dbReference>
<evidence type="ECO:0000256" key="2">
    <source>
        <dbReference type="ARBA" id="ARBA00009749"/>
    </source>
</evidence>
<evidence type="ECO:0000256" key="9">
    <source>
        <dbReference type="RuleBase" id="RU362011"/>
    </source>
</evidence>
<name>A0A654KFN9_TAYEM</name>
<dbReference type="InterPro" id="IPR036739">
    <property type="entry name" value="SLC41_membr_dom_sf"/>
</dbReference>
<dbReference type="GO" id="GO:0005886">
    <property type="term" value="C:plasma membrane"/>
    <property type="evidence" value="ECO:0007669"/>
    <property type="project" value="UniProtKB-SubCell"/>
</dbReference>
<evidence type="ECO:0000256" key="5">
    <source>
        <dbReference type="ARBA" id="ARBA00022842"/>
    </source>
</evidence>
<evidence type="ECO:0000313" key="12">
    <source>
        <dbReference type="EMBL" id="ADU91244.1"/>
    </source>
</evidence>
<comment type="subcellular location">
    <subcellularLocation>
        <location evidence="9">Cell membrane</location>
        <topology evidence="9">Multi-pass membrane protein</topology>
    </subcellularLocation>
    <subcellularLocation>
        <location evidence="1">Membrane</location>
        <topology evidence="1">Multi-pass membrane protein</topology>
    </subcellularLocation>
</comment>
<dbReference type="Proteomes" id="UP000007472">
    <property type="component" value="Chromosome"/>
</dbReference>
<evidence type="ECO:0000256" key="10">
    <source>
        <dbReference type="SAM" id="MobiDB-lite"/>
    </source>
</evidence>
<keyword evidence="4 9" id="KW-0812">Transmembrane</keyword>
<keyword evidence="5 9" id="KW-0460">Magnesium</keyword>
<dbReference type="InterPro" id="IPR006668">
    <property type="entry name" value="Mg_transptr_MgtE_intracell_dom"/>
</dbReference>
<dbReference type="SUPFAM" id="SSF158791">
    <property type="entry name" value="MgtE N-terminal domain-like"/>
    <property type="match status" value="1"/>
</dbReference>
<dbReference type="InterPro" id="IPR000644">
    <property type="entry name" value="CBS_dom"/>
</dbReference>
<dbReference type="SMART" id="SM00116">
    <property type="entry name" value="CBS"/>
    <property type="match status" value="2"/>
</dbReference>
<proteinExistence type="inferred from homology"/>
<feature type="transmembrane region" description="Helical" evidence="9">
    <location>
        <begin position="471"/>
        <end position="495"/>
    </location>
</feature>
<evidence type="ECO:0000259" key="11">
    <source>
        <dbReference type="PROSITE" id="PS51371"/>
    </source>
</evidence>
<dbReference type="Pfam" id="PF01769">
    <property type="entry name" value="MgtE"/>
    <property type="match status" value="1"/>
</dbReference>
<dbReference type="SUPFAM" id="SSF54631">
    <property type="entry name" value="CBS-domain pair"/>
    <property type="match status" value="1"/>
</dbReference>
<dbReference type="Gene3D" id="1.25.60.10">
    <property type="entry name" value="MgtE N-terminal domain-like"/>
    <property type="match status" value="1"/>
</dbReference>
<dbReference type="PANTHER" id="PTHR43773">
    <property type="entry name" value="MAGNESIUM TRANSPORTER MGTE"/>
    <property type="match status" value="1"/>
</dbReference>
<dbReference type="GO" id="GO:0046872">
    <property type="term" value="F:metal ion binding"/>
    <property type="evidence" value="ECO:0007669"/>
    <property type="project" value="UniProtKB-KW"/>
</dbReference>
<dbReference type="GO" id="GO:0015095">
    <property type="term" value="F:magnesium ion transmembrane transporter activity"/>
    <property type="evidence" value="ECO:0007669"/>
    <property type="project" value="UniProtKB-UniRule"/>
</dbReference>
<feature type="domain" description="CBS" evidence="11">
    <location>
        <begin position="188"/>
        <end position="250"/>
    </location>
</feature>
<keyword evidence="6 9" id="KW-1133">Transmembrane helix</keyword>
<evidence type="ECO:0000313" key="13">
    <source>
        <dbReference type="Proteomes" id="UP000007472"/>
    </source>
</evidence>
<evidence type="ECO:0000256" key="6">
    <source>
        <dbReference type="ARBA" id="ARBA00022989"/>
    </source>
</evidence>
<dbReference type="PROSITE" id="PS51371">
    <property type="entry name" value="CBS"/>
    <property type="match status" value="2"/>
</dbReference>
<evidence type="ECO:0000256" key="1">
    <source>
        <dbReference type="ARBA" id="ARBA00004141"/>
    </source>
</evidence>
<dbReference type="PANTHER" id="PTHR43773:SF1">
    <property type="entry name" value="MAGNESIUM TRANSPORTER MGTE"/>
    <property type="match status" value="1"/>
</dbReference>
<feature type="transmembrane region" description="Helical" evidence="9">
    <location>
        <begin position="335"/>
        <end position="354"/>
    </location>
</feature>